<protein>
    <recommendedName>
        <fullName evidence="2">FCP1 homology domain-containing protein</fullName>
    </recommendedName>
</protein>
<dbReference type="NCBIfam" id="TIGR01509">
    <property type="entry name" value="HAD-SF-IA-v3"/>
    <property type="match status" value="1"/>
</dbReference>
<dbReference type="NCBIfam" id="NF008087">
    <property type="entry name" value="PRK10826.1"/>
    <property type="match status" value="1"/>
</dbReference>
<dbReference type="InterPro" id="IPR023214">
    <property type="entry name" value="HAD_sf"/>
</dbReference>
<dbReference type="AlphaFoldDB" id="A0A382KZ28"/>
<dbReference type="SUPFAM" id="SSF56784">
    <property type="entry name" value="HAD-like"/>
    <property type="match status" value="1"/>
</dbReference>
<dbReference type="EMBL" id="UINC01083738">
    <property type="protein sequence ID" value="SVC29736.1"/>
    <property type="molecule type" value="Genomic_DNA"/>
</dbReference>
<name>A0A382KZ28_9ZZZZ</name>
<accession>A0A382KZ28</accession>
<dbReference type="SFLD" id="SFLDG01129">
    <property type="entry name" value="C1.5:_HAD__Beta-PGM__Phosphata"/>
    <property type="match status" value="1"/>
</dbReference>
<evidence type="ECO:0008006" key="2">
    <source>
        <dbReference type="Google" id="ProtNLM"/>
    </source>
</evidence>
<dbReference type="PANTHER" id="PTHR18901:SF38">
    <property type="entry name" value="PSEUDOURIDINE-5'-PHOSPHATASE"/>
    <property type="match status" value="1"/>
</dbReference>
<dbReference type="InterPro" id="IPR023198">
    <property type="entry name" value="PGP-like_dom2"/>
</dbReference>
<dbReference type="PANTHER" id="PTHR18901">
    <property type="entry name" value="2-DEOXYGLUCOSE-6-PHOSPHATE PHOSPHATASE 2"/>
    <property type="match status" value="1"/>
</dbReference>
<dbReference type="InterPro" id="IPR036412">
    <property type="entry name" value="HAD-like_sf"/>
</dbReference>
<dbReference type="Gene3D" id="3.40.50.1000">
    <property type="entry name" value="HAD superfamily/HAD-like"/>
    <property type="match status" value="1"/>
</dbReference>
<sequence length="222" mass="24970">MLSTVIFDMDGVIIDSEPLWHESEIEVFHRYGVPLTKAHCIETQGIRIDEVVEYWYGRHPWQNPPKEKVAEFIVDGLIERIHERGELINGVMFALNLSRSLPVRLALASSSSYRIIDAVIDKFGLRDRFELIYSAQEEPYGKPHPGVYISTAHKLCVTPESCLAIEDSINGVVSAKAAKMKCIAVPEATARSDRRYGIADVLLDSLNDIEEPMKEMITKAPS</sequence>
<organism evidence="1">
    <name type="scientific">marine metagenome</name>
    <dbReference type="NCBI Taxonomy" id="408172"/>
    <lineage>
        <taxon>unclassified sequences</taxon>
        <taxon>metagenomes</taxon>
        <taxon>ecological metagenomes</taxon>
    </lineage>
</organism>
<dbReference type="SFLD" id="SFLDG01135">
    <property type="entry name" value="C1.5.6:_HAD__Beta-PGM__Phospha"/>
    <property type="match status" value="1"/>
</dbReference>
<dbReference type="InterPro" id="IPR041492">
    <property type="entry name" value="HAD_2"/>
</dbReference>
<proteinExistence type="predicted"/>
<reference evidence="1" key="1">
    <citation type="submission" date="2018-05" db="EMBL/GenBank/DDBJ databases">
        <authorList>
            <person name="Lanie J.A."/>
            <person name="Ng W.-L."/>
            <person name="Kazmierczak K.M."/>
            <person name="Andrzejewski T.M."/>
            <person name="Davidsen T.M."/>
            <person name="Wayne K.J."/>
            <person name="Tettelin H."/>
            <person name="Glass J.I."/>
            <person name="Rusch D."/>
            <person name="Podicherti R."/>
            <person name="Tsui H.-C.T."/>
            <person name="Winkler M.E."/>
        </authorList>
    </citation>
    <scope>NUCLEOTIDE SEQUENCE</scope>
</reference>
<gene>
    <name evidence="1" type="ORF">METZ01_LOCUS282590</name>
</gene>
<dbReference type="Gene3D" id="1.10.150.240">
    <property type="entry name" value="Putative phosphatase, domain 2"/>
    <property type="match status" value="1"/>
</dbReference>
<dbReference type="Pfam" id="PF13419">
    <property type="entry name" value="HAD_2"/>
    <property type="match status" value="1"/>
</dbReference>
<dbReference type="SFLD" id="SFLDS00003">
    <property type="entry name" value="Haloacid_Dehalogenase"/>
    <property type="match status" value="1"/>
</dbReference>
<evidence type="ECO:0000313" key="1">
    <source>
        <dbReference type="EMBL" id="SVC29736.1"/>
    </source>
</evidence>
<dbReference type="InterPro" id="IPR006439">
    <property type="entry name" value="HAD-SF_hydro_IA"/>
</dbReference>